<name>A0AAW1K0D3_POPJA</name>
<comment type="caution">
    <text evidence="1">The sequence shown here is derived from an EMBL/GenBank/DDBJ whole genome shotgun (WGS) entry which is preliminary data.</text>
</comment>
<protein>
    <submittedName>
        <fullName evidence="1">Uncharacterized protein</fullName>
    </submittedName>
</protein>
<evidence type="ECO:0000313" key="2">
    <source>
        <dbReference type="Proteomes" id="UP001458880"/>
    </source>
</evidence>
<accession>A0AAW1K0D3</accession>
<keyword evidence="2" id="KW-1185">Reference proteome</keyword>
<proteinExistence type="predicted"/>
<sequence length="82" mass="9057">MPIHQSISVAMSHNQYPLHPQGLEWFDIDPHEPIDEVWQQCCCAINGPSSVSIICDVLTAGPEPNMPLKHTRTAHALSPNTC</sequence>
<gene>
    <name evidence="1" type="ORF">QE152_g26088</name>
</gene>
<dbReference type="AlphaFoldDB" id="A0AAW1K0D3"/>
<dbReference type="EMBL" id="JASPKY010000294">
    <property type="protein sequence ID" value="KAK9710340.1"/>
    <property type="molecule type" value="Genomic_DNA"/>
</dbReference>
<evidence type="ECO:0000313" key="1">
    <source>
        <dbReference type="EMBL" id="KAK9710340.1"/>
    </source>
</evidence>
<dbReference type="Proteomes" id="UP001458880">
    <property type="component" value="Unassembled WGS sequence"/>
</dbReference>
<reference evidence="1 2" key="1">
    <citation type="journal article" date="2024" name="BMC Genomics">
        <title>De novo assembly and annotation of Popillia japonica's genome with initial clues to its potential as an invasive pest.</title>
        <authorList>
            <person name="Cucini C."/>
            <person name="Boschi S."/>
            <person name="Funari R."/>
            <person name="Cardaioli E."/>
            <person name="Iannotti N."/>
            <person name="Marturano G."/>
            <person name="Paoli F."/>
            <person name="Bruttini M."/>
            <person name="Carapelli A."/>
            <person name="Frati F."/>
            <person name="Nardi F."/>
        </authorList>
    </citation>
    <scope>NUCLEOTIDE SEQUENCE [LARGE SCALE GENOMIC DNA]</scope>
    <source>
        <strain evidence="1">DMR45628</strain>
    </source>
</reference>
<organism evidence="1 2">
    <name type="scientific">Popillia japonica</name>
    <name type="common">Japanese beetle</name>
    <dbReference type="NCBI Taxonomy" id="7064"/>
    <lineage>
        <taxon>Eukaryota</taxon>
        <taxon>Metazoa</taxon>
        <taxon>Ecdysozoa</taxon>
        <taxon>Arthropoda</taxon>
        <taxon>Hexapoda</taxon>
        <taxon>Insecta</taxon>
        <taxon>Pterygota</taxon>
        <taxon>Neoptera</taxon>
        <taxon>Endopterygota</taxon>
        <taxon>Coleoptera</taxon>
        <taxon>Polyphaga</taxon>
        <taxon>Scarabaeiformia</taxon>
        <taxon>Scarabaeidae</taxon>
        <taxon>Rutelinae</taxon>
        <taxon>Popillia</taxon>
    </lineage>
</organism>